<name>A0A8J8GBZ3_9FLAO</name>
<protein>
    <submittedName>
        <fullName evidence="1">Vancomycin resistance protein VanW</fullName>
    </submittedName>
</protein>
<dbReference type="PANTHER" id="PTHR35788">
    <property type="entry name" value="EXPORTED PROTEIN-RELATED"/>
    <property type="match status" value="1"/>
</dbReference>
<accession>A0A8J8GBZ3</accession>
<dbReference type="InterPro" id="IPR052913">
    <property type="entry name" value="Glycopeptide_resist_protein"/>
</dbReference>
<organism evidence="1 2">
    <name type="scientific">Frigoriflavimonas asaccharolytica</name>
    <dbReference type="NCBI Taxonomy" id="2735899"/>
    <lineage>
        <taxon>Bacteria</taxon>
        <taxon>Pseudomonadati</taxon>
        <taxon>Bacteroidota</taxon>
        <taxon>Flavobacteriia</taxon>
        <taxon>Flavobacteriales</taxon>
        <taxon>Weeksellaceae</taxon>
        <taxon>Frigoriflavimonas</taxon>
    </lineage>
</organism>
<comment type="caution">
    <text evidence="1">The sequence shown here is derived from an EMBL/GenBank/DDBJ whole genome shotgun (WGS) entry which is preliminary data.</text>
</comment>
<dbReference type="InterPro" id="IPR007391">
    <property type="entry name" value="Vancomycin_resist_VanW"/>
</dbReference>
<dbReference type="Proteomes" id="UP000610746">
    <property type="component" value="Unassembled WGS sequence"/>
</dbReference>
<dbReference type="Pfam" id="PF04294">
    <property type="entry name" value="VanW"/>
    <property type="match status" value="1"/>
</dbReference>
<keyword evidence="2" id="KW-1185">Reference proteome</keyword>
<proteinExistence type="predicted"/>
<dbReference type="PANTHER" id="PTHR35788:SF1">
    <property type="entry name" value="EXPORTED PROTEIN"/>
    <property type="match status" value="1"/>
</dbReference>
<dbReference type="EMBL" id="JABSNO010000026">
    <property type="protein sequence ID" value="NRS93732.1"/>
    <property type="molecule type" value="Genomic_DNA"/>
</dbReference>
<dbReference type="RefSeq" id="WP_173780276.1">
    <property type="nucleotide sequence ID" value="NZ_JABSNO010000026.1"/>
</dbReference>
<gene>
    <name evidence="1" type="ORF">HNQ03_002823</name>
</gene>
<sequence length="177" mass="20593">MENKIHNLKLVGEKVNNLIIKPNEVFSFWKLIGKPNDKNGFKKGRNLIDGKVSDDFGGGICQFSSILYHLALQTGFKIIERHAHSLDIYEEHERFTPLGAYATVVFGYKDLQFQNIYDFPIQFKSEISEDEIKLSAFSEDKIHINEVKFDYHIVENGVEVQTLVDDELLFKNYYKRL</sequence>
<reference evidence="1" key="1">
    <citation type="submission" date="2020-05" db="EMBL/GenBank/DDBJ databases">
        <title>Genomic Encyclopedia of Type Strains, Phase IV (KMG-V): Genome sequencing to study the core and pangenomes of soil and plant-associated prokaryotes.</title>
        <authorList>
            <person name="Whitman W."/>
        </authorList>
    </citation>
    <scope>NUCLEOTIDE SEQUENCE</scope>
    <source>
        <strain evidence="1">16F</strain>
    </source>
</reference>
<evidence type="ECO:0000313" key="2">
    <source>
        <dbReference type="Proteomes" id="UP000610746"/>
    </source>
</evidence>
<dbReference type="AlphaFoldDB" id="A0A8J8GBZ3"/>
<evidence type="ECO:0000313" key="1">
    <source>
        <dbReference type="EMBL" id="NRS93732.1"/>
    </source>
</evidence>